<gene>
    <name evidence="2" type="ORF">N7468_004101</name>
</gene>
<proteinExistence type="predicted"/>
<comment type="caution">
    <text evidence="2">The sequence shown here is derived from an EMBL/GenBank/DDBJ whole genome shotgun (WGS) entry which is preliminary data.</text>
</comment>
<feature type="compositionally biased region" description="Polar residues" evidence="1">
    <location>
        <begin position="43"/>
        <end position="52"/>
    </location>
</feature>
<evidence type="ECO:0000256" key="1">
    <source>
        <dbReference type="SAM" id="MobiDB-lite"/>
    </source>
</evidence>
<accession>A0A9W9TSF3</accession>
<reference evidence="2" key="2">
    <citation type="journal article" date="2023" name="IMA Fungus">
        <title>Comparative genomic study of the Penicillium genus elucidates a diverse pangenome and 15 lateral gene transfer events.</title>
        <authorList>
            <person name="Petersen C."/>
            <person name="Sorensen T."/>
            <person name="Nielsen M.R."/>
            <person name="Sondergaard T.E."/>
            <person name="Sorensen J.L."/>
            <person name="Fitzpatrick D.A."/>
            <person name="Frisvad J.C."/>
            <person name="Nielsen K.L."/>
        </authorList>
    </citation>
    <scope>NUCLEOTIDE SEQUENCE</scope>
    <source>
        <strain evidence="2">IBT 19713</strain>
    </source>
</reference>
<dbReference type="AlphaFoldDB" id="A0A9W9TSF3"/>
<dbReference type="RefSeq" id="XP_058332401.1">
    <property type="nucleotide sequence ID" value="XM_058473398.1"/>
</dbReference>
<feature type="region of interest" description="Disordered" evidence="1">
    <location>
        <begin position="36"/>
        <end position="84"/>
    </location>
</feature>
<protein>
    <submittedName>
        <fullName evidence="2">Uncharacterized protein</fullName>
    </submittedName>
</protein>
<name>A0A9W9TSF3_9EURO</name>
<dbReference type="Proteomes" id="UP001150941">
    <property type="component" value="Unassembled WGS sequence"/>
</dbReference>
<reference evidence="2" key="1">
    <citation type="submission" date="2022-11" db="EMBL/GenBank/DDBJ databases">
        <authorList>
            <person name="Petersen C."/>
        </authorList>
    </citation>
    <scope>NUCLEOTIDE SEQUENCE</scope>
    <source>
        <strain evidence="2">IBT 19713</strain>
    </source>
</reference>
<evidence type="ECO:0000313" key="2">
    <source>
        <dbReference type="EMBL" id="KAJ5239482.1"/>
    </source>
</evidence>
<evidence type="ECO:0000313" key="3">
    <source>
        <dbReference type="Proteomes" id="UP001150941"/>
    </source>
</evidence>
<keyword evidence="3" id="KW-1185">Reference proteome</keyword>
<dbReference type="EMBL" id="JAPQKS010000003">
    <property type="protein sequence ID" value="KAJ5239482.1"/>
    <property type="molecule type" value="Genomic_DNA"/>
</dbReference>
<organism evidence="2 3">
    <name type="scientific">Penicillium chermesinum</name>
    <dbReference type="NCBI Taxonomy" id="63820"/>
    <lineage>
        <taxon>Eukaryota</taxon>
        <taxon>Fungi</taxon>
        <taxon>Dikarya</taxon>
        <taxon>Ascomycota</taxon>
        <taxon>Pezizomycotina</taxon>
        <taxon>Eurotiomycetes</taxon>
        <taxon>Eurotiomycetidae</taxon>
        <taxon>Eurotiales</taxon>
        <taxon>Aspergillaceae</taxon>
        <taxon>Penicillium</taxon>
    </lineage>
</organism>
<feature type="region of interest" description="Disordered" evidence="1">
    <location>
        <begin position="1"/>
        <end position="21"/>
    </location>
</feature>
<dbReference type="GeneID" id="83200701"/>
<dbReference type="OrthoDB" id="3827557at2759"/>
<sequence>MKETIGKTRGAKGLTSTFSTTQEQIDDLAAMSREYEKQEALRMTQNASNAGNDPSRHSEPYINELIPVDPARARRREPDPRGGR</sequence>